<proteinExistence type="predicted"/>
<name>A0A9J6DXA7_RHIMP</name>
<gene>
    <name evidence="1" type="ORF">HPB51_024508</name>
</gene>
<reference evidence="1" key="1">
    <citation type="journal article" date="2020" name="Cell">
        <title>Large-Scale Comparative Analyses of Tick Genomes Elucidate Their Genetic Diversity and Vector Capacities.</title>
        <authorList>
            <consortium name="Tick Genome and Microbiome Consortium (TIGMIC)"/>
            <person name="Jia N."/>
            <person name="Wang J."/>
            <person name="Shi W."/>
            <person name="Du L."/>
            <person name="Sun Y."/>
            <person name="Zhan W."/>
            <person name="Jiang J.F."/>
            <person name="Wang Q."/>
            <person name="Zhang B."/>
            <person name="Ji P."/>
            <person name="Bell-Sakyi L."/>
            <person name="Cui X.M."/>
            <person name="Yuan T.T."/>
            <person name="Jiang B.G."/>
            <person name="Yang W.F."/>
            <person name="Lam T.T."/>
            <person name="Chang Q.C."/>
            <person name="Ding S.J."/>
            <person name="Wang X.J."/>
            <person name="Zhu J.G."/>
            <person name="Ruan X.D."/>
            <person name="Zhao L."/>
            <person name="Wei J.T."/>
            <person name="Ye R.Z."/>
            <person name="Que T.C."/>
            <person name="Du C.H."/>
            <person name="Zhou Y.H."/>
            <person name="Cheng J.X."/>
            <person name="Dai P.F."/>
            <person name="Guo W.B."/>
            <person name="Han X.H."/>
            <person name="Huang E.J."/>
            <person name="Li L.F."/>
            <person name="Wei W."/>
            <person name="Gao Y.C."/>
            <person name="Liu J.Z."/>
            <person name="Shao H.Z."/>
            <person name="Wang X."/>
            <person name="Wang C.C."/>
            <person name="Yang T.C."/>
            <person name="Huo Q.B."/>
            <person name="Li W."/>
            <person name="Chen H.Y."/>
            <person name="Chen S.E."/>
            <person name="Zhou L.G."/>
            <person name="Ni X.B."/>
            <person name="Tian J.H."/>
            <person name="Sheng Y."/>
            <person name="Liu T."/>
            <person name="Pan Y.S."/>
            <person name="Xia L.Y."/>
            <person name="Li J."/>
            <person name="Zhao F."/>
            <person name="Cao W.C."/>
        </authorList>
    </citation>
    <scope>NUCLEOTIDE SEQUENCE</scope>
    <source>
        <strain evidence="1">Rmic-2018</strain>
    </source>
</reference>
<comment type="caution">
    <text evidence="1">The sequence shown here is derived from an EMBL/GenBank/DDBJ whole genome shotgun (WGS) entry which is preliminary data.</text>
</comment>
<keyword evidence="2" id="KW-1185">Reference proteome</keyword>
<protein>
    <submittedName>
        <fullName evidence="1">Uncharacterized protein</fullName>
    </submittedName>
</protein>
<dbReference type="EMBL" id="JABSTU010000007">
    <property type="protein sequence ID" value="KAH8026789.1"/>
    <property type="molecule type" value="Genomic_DNA"/>
</dbReference>
<reference evidence="1" key="2">
    <citation type="submission" date="2021-09" db="EMBL/GenBank/DDBJ databases">
        <authorList>
            <person name="Jia N."/>
            <person name="Wang J."/>
            <person name="Shi W."/>
            <person name="Du L."/>
            <person name="Sun Y."/>
            <person name="Zhan W."/>
            <person name="Jiang J."/>
            <person name="Wang Q."/>
            <person name="Zhang B."/>
            <person name="Ji P."/>
            <person name="Sakyi L.B."/>
            <person name="Cui X."/>
            <person name="Yuan T."/>
            <person name="Jiang B."/>
            <person name="Yang W."/>
            <person name="Lam T.T.-Y."/>
            <person name="Chang Q."/>
            <person name="Ding S."/>
            <person name="Wang X."/>
            <person name="Zhu J."/>
            <person name="Ruan X."/>
            <person name="Zhao L."/>
            <person name="Wei J."/>
            <person name="Que T."/>
            <person name="Du C."/>
            <person name="Cheng J."/>
            <person name="Dai P."/>
            <person name="Han X."/>
            <person name="Huang E."/>
            <person name="Gao Y."/>
            <person name="Liu J."/>
            <person name="Shao H."/>
            <person name="Ye R."/>
            <person name="Li L."/>
            <person name="Wei W."/>
            <person name="Wang X."/>
            <person name="Wang C."/>
            <person name="Huo Q."/>
            <person name="Li W."/>
            <person name="Guo W."/>
            <person name="Chen H."/>
            <person name="Chen S."/>
            <person name="Zhou L."/>
            <person name="Zhou L."/>
            <person name="Ni X."/>
            <person name="Tian J."/>
            <person name="Zhou Y."/>
            <person name="Sheng Y."/>
            <person name="Liu T."/>
            <person name="Pan Y."/>
            <person name="Xia L."/>
            <person name="Li J."/>
            <person name="Zhao F."/>
            <person name="Cao W."/>
        </authorList>
    </citation>
    <scope>NUCLEOTIDE SEQUENCE</scope>
    <source>
        <strain evidence="1">Rmic-2018</strain>
        <tissue evidence="1">Larvae</tissue>
    </source>
</reference>
<dbReference type="Proteomes" id="UP000821866">
    <property type="component" value="Unassembled WGS sequence"/>
</dbReference>
<organism evidence="1 2">
    <name type="scientific">Rhipicephalus microplus</name>
    <name type="common">Cattle tick</name>
    <name type="synonym">Boophilus microplus</name>
    <dbReference type="NCBI Taxonomy" id="6941"/>
    <lineage>
        <taxon>Eukaryota</taxon>
        <taxon>Metazoa</taxon>
        <taxon>Ecdysozoa</taxon>
        <taxon>Arthropoda</taxon>
        <taxon>Chelicerata</taxon>
        <taxon>Arachnida</taxon>
        <taxon>Acari</taxon>
        <taxon>Parasitiformes</taxon>
        <taxon>Ixodida</taxon>
        <taxon>Ixodoidea</taxon>
        <taxon>Ixodidae</taxon>
        <taxon>Rhipicephalinae</taxon>
        <taxon>Rhipicephalus</taxon>
        <taxon>Boophilus</taxon>
    </lineage>
</organism>
<sequence>MPTRPCIDPNKAGEDGGFCPNVNPEMPAPLGMALHCEQTRMARRASTGCNFSMAQLVPNCGTQFCKMTHWGTRAASCPPLLPALRSLSTTKKLRRHLGARMRQAAKARDILPHAAVQTVPETLECELYDGRADDEIATYQPQHSAVVEEDSNEGFVQSRQAVEQVPNNNFVKEEEMEAELTNKEVSLLVVNEREDNLVVADSEESPSLLQQDKVTRLASPREIWDIDEDAPSNALSTVTPAREMPCRRPAVCSG</sequence>
<accession>A0A9J6DXA7</accession>
<dbReference type="AlphaFoldDB" id="A0A9J6DXA7"/>
<evidence type="ECO:0000313" key="1">
    <source>
        <dbReference type="EMBL" id="KAH8026789.1"/>
    </source>
</evidence>
<evidence type="ECO:0000313" key="2">
    <source>
        <dbReference type="Proteomes" id="UP000821866"/>
    </source>
</evidence>